<dbReference type="EMBL" id="JRES01000607">
    <property type="protein sequence ID" value="KNC29967.1"/>
    <property type="molecule type" value="Genomic_DNA"/>
</dbReference>
<dbReference type="SUPFAM" id="SSF74650">
    <property type="entry name" value="Galactose mutarotase-like"/>
    <property type="match status" value="1"/>
</dbReference>
<dbReference type="InterPro" id="IPR025887">
    <property type="entry name" value="Glyco_hydro_31_N_dom"/>
</dbReference>
<dbReference type="STRING" id="7375.A0A0L0CCM8"/>
<keyword evidence="4" id="KW-0326">Glycosidase</keyword>
<dbReference type="GO" id="GO:0030246">
    <property type="term" value="F:carbohydrate binding"/>
    <property type="evidence" value="ECO:0007669"/>
    <property type="project" value="InterPro"/>
</dbReference>
<dbReference type="InterPro" id="IPR016024">
    <property type="entry name" value="ARM-type_fold"/>
</dbReference>
<organism evidence="6 7">
    <name type="scientific">Lucilia cuprina</name>
    <name type="common">Green bottle fly</name>
    <name type="synonym">Australian sheep blowfly</name>
    <dbReference type="NCBI Taxonomy" id="7375"/>
    <lineage>
        <taxon>Eukaryota</taxon>
        <taxon>Metazoa</taxon>
        <taxon>Ecdysozoa</taxon>
        <taxon>Arthropoda</taxon>
        <taxon>Hexapoda</taxon>
        <taxon>Insecta</taxon>
        <taxon>Pterygota</taxon>
        <taxon>Neoptera</taxon>
        <taxon>Endopterygota</taxon>
        <taxon>Diptera</taxon>
        <taxon>Brachycera</taxon>
        <taxon>Muscomorpha</taxon>
        <taxon>Oestroidea</taxon>
        <taxon>Calliphoridae</taxon>
        <taxon>Luciliinae</taxon>
        <taxon>Lucilia</taxon>
    </lineage>
</organism>
<dbReference type="PANTHER" id="PTHR22762">
    <property type="entry name" value="ALPHA-GLUCOSIDASE"/>
    <property type="match status" value="1"/>
</dbReference>
<evidence type="ECO:0000313" key="7">
    <source>
        <dbReference type="Proteomes" id="UP000037069"/>
    </source>
</evidence>
<gene>
    <name evidence="6" type="ORF">FF38_13407</name>
</gene>
<dbReference type="SUPFAM" id="SSF48371">
    <property type="entry name" value="ARM repeat"/>
    <property type="match status" value="1"/>
</dbReference>
<proteinExistence type="predicted"/>
<keyword evidence="7" id="KW-1185">Reference proteome</keyword>
<dbReference type="Pfam" id="PF13802">
    <property type="entry name" value="Gal_mutarotas_2"/>
    <property type="match status" value="1"/>
</dbReference>
<sequence length="494" mass="56380">MPVFHELRDSQWTIPESALILKDNTMLPEIHVECLKNVAYDPEIYQIAVDLVLSSQTPLSVRQESLLYICKFHTKHNPSQSKSNELLNTELTDLLLQFASDDAPLECRMYSVRCIAVLFQSNTPSILLYALFKLLSDDEERVRKEAAISTCQILGIPMTSPQACEHILIPIIDSEVIASKICEKLVEDTKRAIAGYTHPNDELFIVERENPQSIDTNNPLNITGIIQKYLPENELQRAVAHNDDDFLSFPFYLEVVNDNIFRFVVDEAGRKFSDPKFNPARYSPAEYVFDNSQSEFRKPSVDPFVTIDDDSLVISMGSTTYLNLHFKSVKLEVFKNNELQVVLNDDKLFNIEHLRSRSEHDDPTDWTDRFDGKIDDHVRGPESLGLDTKFVGYNYVYGIPEHSSGLSLRDTSNAEPYRLYNVDIFEYLADSPMPMYGSIPFMVAQKPDMAAGVFWLNSADTYIDIKKDDLYSSAHWMSETGKMDVFIILDVGMT</sequence>
<evidence type="ECO:0000259" key="5">
    <source>
        <dbReference type="Pfam" id="PF13802"/>
    </source>
</evidence>
<evidence type="ECO:0000256" key="4">
    <source>
        <dbReference type="ARBA" id="ARBA00023295"/>
    </source>
</evidence>
<reference evidence="6 7" key="1">
    <citation type="journal article" date="2015" name="Nat. Commun.">
        <title>Lucilia cuprina genome unlocks parasitic fly biology to underpin future interventions.</title>
        <authorList>
            <person name="Anstead C.A."/>
            <person name="Korhonen P.K."/>
            <person name="Young N.D."/>
            <person name="Hall R.S."/>
            <person name="Jex A.R."/>
            <person name="Murali S.C."/>
            <person name="Hughes D.S."/>
            <person name="Lee S.F."/>
            <person name="Perry T."/>
            <person name="Stroehlein A.J."/>
            <person name="Ansell B.R."/>
            <person name="Breugelmans B."/>
            <person name="Hofmann A."/>
            <person name="Qu J."/>
            <person name="Dugan S."/>
            <person name="Lee S.L."/>
            <person name="Chao H."/>
            <person name="Dinh H."/>
            <person name="Han Y."/>
            <person name="Doddapaneni H.V."/>
            <person name="Worley K.C."/>
            <person name="Muzny D.M."/>
            <person name="Ioannidis P."/>
            <person name="Waterhouse R.M."/>
            <person name="Zdobnov E.M."/>
            <person name="James P.J."/>
            <person name="Bagnall N.H."/>
            <person name="Kotze A.C."/>
            <person name="Gibbs R.A."/>
            <person name="Richards S."/>
            <person name="Batterham P."/>
            <person name="Gasser R.B."/>
        </authorList>
    </citation>
    <scope>NUCLEOTIDE SEQUENCE [LARGE SCALE GENOMIC DNA]</scope>
    <source>
        <strain evidence="6 7">LS</strain>
        <tissue evidence="6">Full body</tissue>
    </source>
</reference>
<dbReference type="PANTHER" id="PTHR22762:SF54">
    <property type="entry name" value="BCDNA.GH04962"/>
    <property type="match status" value="1"/>
</dbReference>
<protein>
    <recommendedName>
        <fullName evidence="5">Glycoside hydrolase family 31 N-terminal domain-containing protein</fullName>
    </recommendedName>
</protein>
<dbReference type="Proteomes" id="UP000037069">
    <property type="component" value="Unassembled WGS sequence"/>
</dbReference>
<dbReference type="Gene3D" id="1.25.10.10">
    <property type="entry name" value="Leucine-rich Repeat Variant"/>
    <property type="match status" value="1"/>
</dbReference>
<dbReference type="GO" id="GO:0017177">
    <property type="term" value="C:glucosidase II complex"/>
    <property type="evidence" value="ECO:0007669"/>
    <property type="project" value="TreeGrafter"/>
</dbReference>
<feature type="domain" description="Glycoside hydrolase family 31 N-terminal" evidence="5">
    <location>
        <begin position="251"/>
        <end position="464"/>
    </location>
</feature>
<dbReference type="InterPro" id="IPR011013">
    <property type="entry name" value="Gal_mutarotase_sf_dom"/>
</dbReference>
<dbReference type="GO" id="GO:0006491">
    <property type="term" value="P:N-glycan processing"/>
    <property type="evidence" value="ECO:0007669"/>
    <property type="project" value="TreeGrafter"/>
</dbReference>
<keyword evidence="2" id="KW-0378">Hydrolase</keyword>
<dbReference type="Gene3D" id="2.60.40.1760">
    <property type="entry name" value="glycosyl hydrolase (family 31)"/>
    <property type="match status" value="1"/>
</dbReference>
<name>A0A0L0CCM8_LUCCU</name>
<keyword evidence="1" id="KW-0732">Signal</keyword>
<dbReference type="AlphaFoldDB" id="A0A0L0CCM8"/>
<accession>A0A0L0CCM8</accession>
<keyword evidence="3" id="KW-0325">Glycoprotein</keyword>
<dbReference type="InterPro" id="IPR011989">
    <property type="entry name" value="ARM-like"/>
</dbReference>
<dbReference type="GO" id="GO:0005975">
    <property type="term" value="P:carbohydrate metabolic process"/>
    <property type="evidence" value="ECO:0007669"/>
    <property type="project" value="InterPro"/>
</dbReference>
<evidence type="ECO:0000313" key="6">
    <source>
        <dbReference type="EMBL" id="KNC29967.1"/>
    </source>
</evidence>
<evidence type="ECO:0000256" key="1">
    <source>
        <dbReference type="ARBA" id="ARBA00022729"/>
    </source>
</evidence>
<dbReference type="CDD" id="cd14752">
    <property type="entry name" value="GH31_N"/>
    <property type="match status" value="1"/>
</dbReference>
<evidence type="ECO:0000256" key="3">
    <source>
        <dbReference type="ARBA" id="ARBA00023180"/>
    </source>
</evidence>
<evidence type="ECO:0000256" key="2">
    <source>
        <dbReference type="ARBA" id="ARBA00022801"/>
    </source>
</evidence>
<dbReference type="OrthoDB" id="3237269at2759"/>
<dbReference type="GO" id="GO:0090599">
    <property type="term" value="F:alpha-glucosidase activity"/>
    <property type="evidence" value="ECO:0007669"/>
    <property type="project" value="TreeGrafter"/>
</dbReference>
<comment type="caution">
    <text evidence="6">The sequence shown here is derived from an EMBL/GenBank/DDBJ whole genome shotgun (WGS) entry which is preliminary data.</text>
</comment>